<evidence type="ECO:0000313" key="9">
    <source>
        <dbReference type="EMBL" id="MFC4805625.1"/>
    </source>
</evidence>
<dbReference type="Pfam" id="PF13727">
    <property type="entry name" value="CoA_binding_3"/>
    <property type="match status" value="1"/>
</dbReference>
<evidence type="ECO:0000256" key="2">
    <source>
        <dbReference type="ARBA" id="ARBA00006464"/>
    </source>
</evidence>
<dbReference type="InterPro" id="IPR017473">
    <property type="entry name" value="Undecaprenyl-P_gluc_Ptfrase"/>
</dbReference>
<dbReference type="NCBIfam" id="TIGR03025">
    <property type="entry name" value="EPS_sugtrans"/>
    <property type="match status" value="1"/>
</dbReference>
<organism evidence="9 10">
    <name type="scientific">Filifactor villosus</name>
    <dbReference type="NCBI Taxonomy" id="29374"/>
    <lineage>
        <taxon>Bacteria</taxon>
        <taxon>Bacillati</taxon>
        <taxon>Bacillota</taxon>
        <taxon>Clostridia</taxon>
        <taxon>Peptostreptococcales</taxon>
        <taxon>Filifactoraceae</taxon>
        <taxon>Filifactor</taxon>
    </lineage>
</organism>
<keyword evidence="10" id="KW-1185">Reference proteome</keyword>
<comment type="subcellular location">
    <subcellularLocation>
        <location evidence="1">Membrane</location>
        <topology evidence="1">Multi-pass membrane protein</topology>
    </subcellularLocation>
</comment>
<feature type="transmembrane region" description="Helical" evidence="7">
    <location>
        <begin position="51"/>
        <end position="68"/>
    </location>
</feature>
<dbReference type="Gene3D" id="3.40.50.720">
    <property type="entry name" value="NAD(P)-binding Rossmann-like Domain"/>
    <property type="match status" value="1"/>
</dbReference>
<feature type="transmembrane region" description="Helical" evidence="7">
    <location>
        <begin position="80"/>
        <end position="100"/>
    </location>
</feature>
<feature type="transmembrane region" description="Helical" evidence="7">
    <location>
        <begin position="106"/>
        <end position="124"/>
    </location>
</feature>
<gene>
    <name evidence="9" type="ORF">ACFO4R_11175</name>
</gene>
<keyword evidence="6 7" id="KW-0472">Membrane</keyword>
<dbReference type="RefSeq" id="WP_379789235.1">
    <property type="nucleotide sequence ID" value="NZ_JBHSHL010000055.1"/>
</dbReference>
<name>A0ABV9QMN6_9FIRM</name>
<evidence type="ECO:0000256" key="1">
    <source>
        <dbReference type="ARBA" id="ARBA00004141"/>
    </source>
</evidence>
<evidence type="ECO:0000256" key="3">
    <source>
        <dbReference type="ARBA" id="ARBA00022679"/>
    </source>
</evidence>
<keyword evidence="4 7" id="KW-0812">Transmembrane</keyword>
<feature type="transmembrane region" description="Helical" evidence="7">
    <location>
        <begin position="12"/>
        <end position="31"/>
    </location>
</feature>
<dbReference type="EC" id="2.7.8.31" evidence="9"/>
<keyword evidence="3 9" id="KW-0808">Transferase</keyword>
<evidence type="ECO:0000313" key="10">
    <source>
        <dbReference type="Proteomes" id="UP001595916"/>
    </source>
</evidence>
<reference evidence="10" key="1">
    <citation type="journal article" date="2019" name="Int. J. Syst. Evol. Microbiol.">
        <title>The Global Catalogue of Microorganisms (GCM) 10K type strain sequencing project: providing services to taxonomists for standard genome sequencing and annotation.</title>
        <authorList>
            <consortium name="The Broad Institute Genomics Platform"/>
            <consortium name="The Broad Institute Genome Sequencing Center for Infectious Disease"/>
            <person name="Wu L."/>
            <person name="Ma J."/>
        </authorList>
    </citation>
    <scope>NUCLEOTIDE SEQUENCE [LARGE SCALE GENOMIC DNA]</scope>
    <source>
        <strain evidence="10">CCUG 46385</strain>
    </source>
</reference>
<comment type="caution">
    <text evidence="9">The sequence shown here is derived from an EMBL/GenBank/DDBJ whole genome shotgun (WGS) entry which is preliminary data.</text>
</comment>
<feature type="domain" description="Bacterial sugar transferase" evidence="8">
    <location>
        <begin position="274"/>
        <end position="453"/>
    </location>
</feature>
<dbReference type="NCBIfam" id="TIGR03023">
    <property type="entry name" value="WcaJ_sugtrans"/>
    <property type="match status" value="1"/>
</dbReference>
<dbReference type="InterPro" id="IPR017475">
    <property type="entry name" value="EPS_sugar_tfrase"/>
</dbReference>
<accession>A0ABV9QMN6</accession>
<dbReference type="Pfam" id="PF02397">
    <property type="entry name" value="Bac_transf"/>
    <property type="match status" value="1"/>
</dbReference>
<dbReference type="Proteomes" id="UP001595916">
    <property type="component" value="Unassembled WGS sequence"/>
</dbReference>
<keyword evidence="5 7" id="KW-1133">Transmembrane helix</keyword>
<proteinExistence type="inferred from homology"/>
<protein>
    <submittedName>
        <fullName evidence="9">Undecaprenyl-phosphate glucose phosphotransferase</fullName>
        <ecNumber evidence="9">2.7.8.31</ecNumber>
    </submittedName>
</protein>
<evidence type="ECO:0000259" key="8">
    <source>
        <dbReference type="Pfam" id="PF02397"/>
    </source>
</evidence>
<dbReference type="GO" id="GO:0089702">
    <property type="term" value="F:undecaprenyl-phosphate glucose phosphotransferase activity"/>
    <property type="evidence" value="ECO:0007669"/>
    <property type="project" value="UniProtKB-EC"/>
</dbReference>
<evidence type="ECO:0000256" key="7">
    <source>
        <dbReference type="SAM" id="Phobius"/>
    </source>
</evidence>
<evidence type="ECO:0000256" key="5">
    <source>
        <dbReference type="ARBA" id="ARBA00022989"/>
    </source>
</evidence>
<evidence type="ECO:0000256" key="4">
    <source>
        <dbReference type="ARBA" id="ARBA00022692"/>
    </source>
</evidence>
<dbReference type="PANTHER" id="PTHR30576">
    <property type="entry name" value="COLANIC BIOSYNTHESIS UDP-GLUCOSE LIPID CARRIER TRANSFERASE"/>
    <property type="match status" value="1"/>
</dbReference>
<dbReference type="EMBL" id="JBHSHL010000055">
    <property type="protein sequence ID" value="MFC4805625.1"/>
    <property type="molecule type" value="Genomic_DNA"/>
</dbReference>
<feature type="transmembrane region" description="Helical" evidence="7">
    <location>
        <begin position="279"/>
        <end position="300"/>
    </location>
</feature>
<dbReference type="InterPro" id="IPR003362">
    <property type="entry name" value="Bact_transf"/>
</dbReference>
<dbReference type="PANTHER" id="PTHR30576:SF0">
    <property type="entry name" value="UNDECAPRENYL-PHOSPHATE N-ACETYLGALACTOSAMINYL 1-PHOSPHATE TRANSFERASE-RELATED"/>
    <property type="match status" value="1"/>
</dbReference>
<evidence type="ECO:0000256" key="6">
    <source>
        <dbReference type="ARBA" id="ARBA00023136"/>
    </source>
</evidence>
<comment type="similarity">
    <text evidence="2">Belongs to the bacterial sugar transferase family.</text>
</comment>
<sequence>MIKENQKYLNRVQVALDMLIVLLSFLAAYFIRFVWMEGIISVPLGESLKGVFLFLPVYIFLYSIFQLYTPKRTNSVFYEFGKIIRANVTGALILILALYLLKLMNFSRVMLFIFVILNTVLMILERGSIRYVLRRYRKRGFNQKHCIVIGMTEMAKDFFSAIRKNSQWGYQIVGYVDDKRDKKEEYKYLGTTYQLEDILKKYYADIAIIALDDKGYHRLGDVILNCEKAGIKTNIIPYYYKYIPANPYVDDLDGMPIIDTRHVPLDNHMKNFGKRLFDIVFATVAIVLTSPFMLISVLMIKLTSKGPVIYKQERVGLNRKTFYMYKFRSMKVQSKEEEKVQWTVKDDPRKTRWGSFMRKTSIDELPQFFNVLKGEMSVIGPRPERPHFVEKFKEEIPKYMIKHQVRPGITGWAQVNGLRGDTSIEERIRYDLYYIENWTFALDIKIVIMTLVRGFVNKNAY</sequence>